<dbReference type="EnsemblPlants" id="AET3Gv20382900.1">
    <property type="protein sequence ID" value="AET3Gv20382900.1"/>
    <property type="gene ID" value="AET3Gv20382900"/>
</dbReference>
<reference evidence="1" key="5">
    <citation type="journal article" date="2021" name="G3 (Bethesda)">
        <title>Aegilops tauschii genome assembly Aet v5.0 features greater sequence contiguity and improved annotation.</title>
        <authorList>
            <person name="Wang L."/>
            <person name="Zhu T."/>
            <person name="Rodriguez J.C."/>
            <person name="Deal K.R."/>
            <person name="Dubcovsky J."/>
            <person name="McGuire P.E."/>
            <person name="Lux T."/>
            <person name="Spannagl M."/>
            <person name="Mayer K.F.X."/>
            <person name="Baldrich P."/>
            <person name="Meyers B.C."/>
            <person name="Huo N."/>
            <person name="Gu Y.Q."/>
            <person name="Zhou H."/>
            <person name="Devos K.M."/>
            <person name="Bennetzen J.L."/>
            <person name="Unver T."/>
            <person name="Budak H."/>
            <person name="Gulick P.J."/>
            <person name="Galiba G."/>
            <person name="Kalapos B."/>
            <person name="Nelson D.R."/>
            <person name="Li P."/>
            <person name="You F.M."/>
            <person name="Luo M.C."/>
            <person name="Dvorak J."/>
        </authorList>
    </citation>
    <scope>NUCLEOTIDE SEQUENCE [LARGE SCALE GENOMIC DNA]</scope>
    <source>
        <strain evidence="1">cv. AL8/78</strain>
    </source>
</reference>
<sequence length="80" mass="9169">MRTICCNRLSLLQLPSSSGQLLELTFIDVSLHCVTVHIVHFMDEERCHVASSALYLIINFEYSMHDKENQVLVMVTNKSD</sequence>
<reference evidence="2" key="2">
    <citation type="journal article" date="2017" name="Nat. Plants">
        <title>The Aegilops tauschii genome reveals multiple impacts of transposons.</title>
        <authorList>
            <person name="Zhao G."/>
            <person name="Zou C."/>
            <person name="Li K."/>
            <person name="Wang K."/>
            <person name="Li T."/>
            <person name="Gao L."/>
            <person name="Zhang X."/>
            <person name="Wang H."/>
            <person name="Yang Z."/>
            <person name="Liu X."/>
            <person name="Jiang W."/>
            <person name="Mao L."/>
            <person name="Kong X."/>
            <person name="Jiao Y."/>
            <person name="Jia J."/>
        </authorList>
    </citation>
    <scope>NUCLEOTIDE SEQUENCE [LARGE SCALE GENOMIC DNA]</scope>
    <source>
        <strain evidence="2">cv. AL8/78</strain>
    </source>
</reference>
<keyword evidence="2" id="KW-1185">Reference proteome</keyword>
<evidence type="ECO:0000313" key="2">
    <source>
        <dbReference type="Proteomes" id="UP000015105"/>
    </source>
</evidence>
<organism evidence="1 2">
    <name type="scientific">Aegilops tauschii subsp. strangulata</name>
    <name type="common">Goatgrass</name>
    <dbReference type="NCBI Taxonomy" id="200361"/>
    <lineage>
        <taxon>Eukaryota</taxon>
        <taxon>Viridiplantae</taxon>
        <taxon>Streptophyta</taxon>
        <taxon>Embryophyta</taxon>
        <taxon>Tracheophyta</taxon>
        <taxon>Spermatophyta</taxon>
        <taxon>Magnoliopsida</taxon>
        <taxon>Liliopsida</taxon>
        <taxon>Poales</taxon>
        <taxon>Poaceae</taxon>
        <taxon>BOP clade</taxon>
        <taxon>Pooideae</taxon>
        <taxon>Triticodae</taxon>
        <taxon>Triticeae</taxon>
        <taxon>Triticinae</taxon>
        <taxon>Aegilops</taxon>
    </lineage>
</organism>
<dbReference type="Proteomes" id="UP000015105">
    <property type="component" value="Chromosome 3D"/>
</dbReference>
<name>A0A453EL30_AEGTS</name>
<dbReference type="Gramene" id="AET3Gv20382900.1">
    <property type="protein sequence ID" value="AET3Gv20382900.1"/>
    <property type="gene ID" value="AET3Gv20382900"/>
</dbReference>
<protein>
    <submittedName>
        <fullName evidence="1">Uncharacterized protein</fullName>
    </submittedName>
</protein>
<evidence type="ECO:0000313" key="1">
    <source>
        <dbReference type="EnsemblPlants" id="AET3Gv20382900.1"/>
    </source>
</evidence>
<accession>A0A453EL30</accession>
<reference evidence="2" key="1">
    <citation type="journal article" date="2014" name="Science">
        <title>Ancient hybridizations among the ancestral genomes of bread wheat.</title>
        <authorList>
            <consortium name="International Wheat Genome Sequencing Consortium,"/>
            <person name="Marcussen T."/>
            <person name="Sandve S.R."/>
            <person name="Heier L."/>
            <person name="Spannagl M."/>
            <person name="Pfeifer M."/>
            <person name="Jakobsen K.S."/>
            <person name="Wulff B.B."/>
            <person name="Steuernagel B."/>
            <person name="Mayer K.F."/>
            <person name="Olsen O.A."/>
        </authorList>
    </citation>
    <scope>NUCLEOTIDE SEQUENCE [LARGE SCALE GENOMIC DNA]</scope>
    <source>
        <strain evidence="2">cv. AL8/78</strain>
    </source>
</reference>
<proteinExistence type="predicted"/>
<dbReference type="AlphaFoldDB" id="A0A453EL30"/>
<reference evidence="1" key="4">
    <citation type="submission" date="2019-03" db="UniProtKB">
        <authorList>
            <consortium name="EnsemblPlants"/>
        </authorList>
    </citation>
    <scope>IDENTIFICATION</scope>
</reference>
<reference evidence="1" key="3">
    <citation type="journal article" date="2017" name="Nature">
        <title>Genome sequence of the progenitor of the wheat D genome Aegilops tauschii.</title>
        <authorList>
            <person name="Luo M.C."/>
            <person name="Gu Y.Q."/>
            <person name="Puiu D."/>
            <person name="Wang H."/>
            <person name="Twardziok S.O."/>
            <person name="Deal K.R."/>
            <person name="Huo N."/>
            <person name="Zhu T."/>
            <person name="Wang L."/>
            <person name="Wang Y."/>
            <person name="McGuire P.E."/>
            <person name="Liu S."/>
            <person name="Long H."/>
            <person name="Ramasamy R.K."/>
            <person name="Rodriguez J.C."/>
            <person name="Van S.L."/>
            <person name="Yuan L."/>
            <person name="Wang Z."/>
            <person name="Xia Z."/>
            <person name="Xiao L."/>
            <person name="Anderson O.D."/>
            <person name="Ouyang S."/>
            <person name="Liang Y."/>
            <person name="Zimin A.V."/>
            <person name="Pertea G."/>
            <person name="Qi P."/>
            <person name="Bennetzen J.L."/>
            <person name="Dai X."/>
            <person name="Dawson M.W."/>
            <person name="Muller H.G."/>
            <person name="Kugler K."/>
            <person name="Rivarola-Duarte L."/>
            <person name="Spannagl M."/>
            <person name="Mayer K.F.X."/>
            <person name="Lu F.H."/>
            <person name="Bevan M.W."/>
            <person name="Leroy P."/>
            <person name="Li P."/>
            <person name="You F.M."/>
            <person name="Sun Q."/>
            <person name="Liu Z."/>
            <person name="Lyons E."/>
            <person name="Wicker T."/>
            <person name="Salzberg S.L."/>
            <person name="Devos K.M."/>
            <person name="Dvorak J."/>
        </authorList>
    </citation>
    <scope>NUCLEOTIDE SEQUENCE [LARGE SCALE GENOMIC DNA]</scope>
    <source>
        <strain evidence="1">cv. AL8/78</strain>
    </source>
</reference>